<dbReference type="Pfam" id="PF24626">
    <property type="entry name" value="SH3_Tf2-1"/>
    <property type="match status" value="1"/>
</dbReference>
<comment type="caution">
    <text evidence="4">The sequence shown here is derived from an EMBL/GenBank/DDBJ whole genome shotgun (WGS) entry which is preliminary data.</text>
</comment>
<dbReference type="EMBL" id="QGNW01002598">
    <property type="protein sequence ID" value="RVW15594.1"/>
    <property type="molecule type" value="Genomic_DNA"/>
</dbReference>
<dbReference type="PANTHER" id="PTHR37984:SF5">
    <property type="entry name" value="PROTEIN NYNRIN-LIKE"/>
    <property type="match status" value="1"/>
</dbReference>
<dbReference type="InterPro" id="IPR056924">
    <property type="entry name" value="SH3_Tf2-1"/>
</dbReference>
<protein>
    <recommendedName>
        <fullName evidence="3">Tf2-1-like SH3-like domain-containing protein</fullName>
    </recommendedName>
</protein>
<keyword evidence="1" id="KW-0175">Coiled coil</keyword>
<feature type="region of interest" description="Disordered" evidence="2">
    <location>
        <begin position="62"/>
        <end position="84"/>
    </location>
</feature>
<dbReference type="AlphaFoldDB" id="A0A438BX53"/>
<feature type="domain" description="Tf2-1-like SH3-like" evidence="3">
    <location>
        <begin position="442"/>
        <end position="492"/>
    </location>
</feature>
<accession>A0A438BX53</accession>
<dbReference type="InterPro" id="IPR050951">
    <property type="entry name" value="Retrovirus_Pol_polyprotein"/>
</dbReference>
<gene>
    <name evidence="4" type="ORF">CK203_077717</name>
</gene>
<reference evidence="4 5" key="1">
    <citation type="journal article" date="2018" name="PLoS Genet.">
        <title>Population sequencing reveals clonal diversity and ancestral inbreeding in the grapevine cultivar Chardonnay.</title>
        <authorList>
            <person name="Roach M.J."/>
            <person name="Johnson D.L."/>
            <person name="Bohlmann J."/>
            <person name="van Vuuren H.J."/>
            <person name="Jones S.J."/>
            <person name="Pretorius I.S."/>
            <person name="Schmidt S.A."/>
            <person name="Borneman A.R."/>
        </authorList>
    </citation>
    <scope>NUCLEOTIDE SEQUENCE [LARGE SCALE GENOMIC DNA]</scope>
    <source>
        <strain evidence="5">cv. Chardonnay</strain>
        <tissue evidence="4">Leaf</tissue>
    </source>
</reference>
<dbReference type="InterPro" id="IPR043502">
    <property type="entry name" value="DNA/RNA_pol_sf"/>
</dbReference>
<evidence type="ECO:0000313" key="5">
    <source>
        <dbReference type="Proteomes" id="UP000288805"/>
    </source>
</evidence>
<dbReference type="PANTHER" id="PTHR37984">
    <property type="entry name" value="PROTEIN CBG26694"/>
    <property type="match status" value="1"/>
</dbReference>
<proteinExistence type="predicted"/>
<feature type="coiled-coil region" evidence="1">
    <location>
        <begin position="398"/>
        <end position="432"/>
    </location>
</feature>
<evidence type="ECO:0000256" key="2">
    <source>
        <dbReference type="SAM" id="MobiDB-lite"/>
    </source>
</evidence>
<evidence type="ECO:0000313" key="4">
    <source>
        <dbReference type="EMBL" id="RVW15594.1"/>
    </source>
</evidence>
<evidence type="ECO:0000256" key="1">
    <source>
        <dbReference type="SAM" id="Coils"/>
    </source>
</evidence>
<dbReference type="SUPFAM" id="SSF56672">
    <property type="entry name" value="DNA/RNA polymerases"/>
    <property type="match status" value="1"/>
</dbReference>
<name>A0A438BX53_VITVI</name>
<sequence>MAGKKGDGCINLMEERMHSVQEDIIIVKESMTKIPFLEMSMTAIMERLDAMAMEIQENLERLSSNKRRKPKNSNDGFRVGLPKPPLVAEGNRAREVCDNGNKGEIRTRRVEMPNFYGKDPEEWLYCAERFFSLNQMSDTEKLAAVVVSMDGEAFAWHQWEDTSWPFRSWEDFKELLLELFGQGDEEMFEMFFSLAEGYCSYHKDFKRKWQPYFLGRRFVVRIDQRSLKYLLKQRLISEGHQKWLTELLGYTFEIQYRLKLENRATDVLSQYPELTALTLSPVVNFEEIQKEVETDKALNHIRMEVLEVCQQNKYMAMSPVGLLQPLPIPDKVKYGHFIPLKHPFTAQSIVVLFIKEIVHLHGVPHSIISDRDKTNRNNGLSGFLGLNIVRYGHGPAAVSSVEHMLEEHNAVLEELKLNLHKAQDRMRATANRKRCEEHYDVGDLVYLKLQPYSQKSLAKRRNEKLSQRYYGPFPIEARVGTVAYQLTFPPSCISCLATSQGSRHCSYVSIITTTINCKNEVTR</sequence>
<evidence type="ECO:0000259" key="3">
    <source>
        <dbReference type="Pfam" id="PF24626"/>
    </source>
</evidence>
<organism evidence="4 5">
    <name type="scientific">Vitis vinifera</name>
    <name type="common">Grape</name>
    <dbReference type="NCBI Taxonomy" id="29760"/>
    <lineage>
        <taxon>Eukaryota</taxon>
        <taxon>Viridiplantae</taxon>
        <taxon>Streptophyta</taxon>
        <taxon>Embryophyta</taxon>
        <taxon>Tracheophyta</taxon>
        <taxon>Spermatophyta</taxon>
        <taxon>Magnoliopsida</taxon>
        <taxon>eudicotyledons</taxon>
        <taxon>Gunneridae</taxon>
        <taxon>Pentapetalae</taxon>
        <taxon>rosids</taxon>
        <taxon>Vitales</taxon>
        <taxon>Vitaceae</taxon>
        <taxon>Viteae</taxon>
        <taxon>Vitis</taxon>
    </lineage>
</organism>
<dbReference type="Proteomes" id="UP000288805">
    <property type="component" value="Unassembled WGS sequence"/>
</dbReference>